<proteinExistence type="predicted"/>
<dbReference type="EMBL" id="BMEL01000003">
    <property type="protein sequence ID" value="GGF25696.1"/>
    <property type="molecule type" value="Genomic_DNA"/>
</dbReference>
<organism evidence="2 3">
    <name type="scientific">Halobacillus andaensis</name>
    <dbReference type="NCBI Taxonomy" id="1176239"/>
    <lineage>
        <taxon>Bacteria</taxon>
        <taxon>Bacillati</taxon>
        <taxon>Bacillota</taxon>
        <taxon>Bacilli</taxon>
        <taxon>Bacillales</taxon>
        <taxon>Bacillaceae</taxon>
        <taxon>Halobacillus</taxon>
    </lineage>
</organism>
<comment type="caution">
    <text evidence="2">The sequence shown here is derived from an EMBL/GenBank/DDBJ whole genome shotgun (WGS) entry which is preliminary data.</text>
</comment>
<feature type="transmembrane region" description="Helical" evidence="1">
    <location>
        <begin position="102"/>
        <end position="122"/>
    </location>
</feature>
<sequence>MVFDFNWSWNLPEIILQIISYVLIISLLLIIYKKQSEKPHIGKAVLAAMVGIFSFSFNFQFQGYSVSLAILPLGVGVLYFFIKRRNEERWRVYRRYAWLGFLANYVFLLTGLLTPLVFNLMYDKSDPATYLAQTDDAAVHLTHESADQRNLHNERLETELENAQVKEFDSMRWHRQIEDQEEKERFPYILSGFESKSGSDLNAVTFVEKDGKGLLIQTAEDQLYVRTEQSVLKEGE</sequence>
<reference evidence="2" key="2">
    <citation type="submission" date="2020-09" db="EMBL/GenBank/DDBJ databases">
        <authorList>
            <person name="Sun Q."/>
            <person name="Zhou Y."/>
        </authorList>
    </citation>
    <scope>NUCLEOTIDE SEQUENCE</scope>
    <source>
        <strain evidence="2">CGMCC 1.12153</strain>
    </source>
</reference>
<evidence type="ECO:0000313" key="3">
    <source>
        <dbReference type="Proteomes" id="UP000660110"/>
    </source>
</evidence>
<protein>
    <submittedName>
        <fullName evidence="2">Uncharacterized protein</fullName>
    </submittedName>
</protein>
<feature type="transmembrane region" description="Helical" evidence="1">
    <location>
        <begin position="63"/>
        <end position="82"/>
    </location>
</feature>
<name>A0A917B5U9_HALAA</name>
<dbReference type="RefSeq" id="WP_188377914.1">
    <property type="nucleotide sequence ID" value="NZ_BMEL01000003.1"/>
</dbReference>
<keyword evidence="3" id="KW-1185">Reference proteome</keyword>
<evidence type="ECO:0000313" key="2">
    <source>
        <dbReference type="EMBL" id="GGF25696.1"/>
    </source>
</evidence>
<keyword evidence="1" id="KW-1133">Transmembrane helix</keyword>
<dbReference type="AlphaFoldDB" id="A0A917B5U9"/>
<dbReference type="Proteomes" id="UP000660110">
    <property type="component" value="Unassembled WGS sequence"/>
</dbReference>
<feature type="transmembrane region" description="Helical" evidence="1">
    <location>
        <begin position="41"/>
        <end position="57"/>
    </location>
</feature>
<keyword evidence="1" id="KW-0472">Membrane</keyword>
<gene>
    <name evidence="2" type="ORF">GCM10010954_25750</name>
</gene>
<evidence type="ECO:0000256" key="1">
    <source>
        <dbReference type="SAM" id="Phobius"/>
    </source>
</evidence>
<reference evidence="2" key="1">
    <citation type="journal article" date="2014" name="Int. J. Syst. Evol. Microbiol.">
        <title>Complete genome sequence of Corynebacterium casei LMG S-19264T (=DSM 44701T), isolated from a smear-ripened cheese.</title>
        <authorList>
            <consortium name="US DOE Joint Genome Institute (JGI-PGF)"/>
            <person name="Walter F."/>
            <person name="Albersmeier A."/>
            <person name="Kalinowski J."/>
            <person name="Ruckert C."/>
        </authorList>
    </citation>
    <scope>NUCLEOTIDE SEQUENCE</scope>
    <source>
        <strain evidence="2">CGMCC 1.12153</strain>
    </source>
</reference>
<accession>A0A917B5U9</accession>
<keyword evidence="1" id="KW-0812">Transmembrane</keyword>
<feature type="transmembrane region" description="Helical" evidence="1">
    <location>
        <begin position="14"/>
        <end position="32"/>
    </location>
</feature>